<name>A0A7E4V7D9_PANRE</name>
<dbReference type="AlphaFoldDB" id="A0A7E4V7D9"/>
<dbReference type="Proteomes" id="UP000492821">
    <property type="component" value="Unassembled WGS sequence"/>
</dbReference>
<evidence type="ECO:0000313" key="2">
    <source>
        <dbReference type="WBParaSite" id="Pan_g17460.t1"/>
    </source>
</evidence>
<reference evidence="1" key="1">
    <citation type="journal article" date="2013" name="Genetics">
        <title>The draft genome and transcriptome of Panagrellus redivivus are shaped by the harsh demands of a free-living lifestyle.</title>
        <authorList>
            <person name="Srinivasan J."/>
            <person name="Dillman A.R."/>
            <person name="Macchietto M.G."/>
            <person name="Heikkinen L."/>
            <person name="Lakso M."/>
            <person name="Fracchia K.M."/>
            <person name="Antoshechkin I."/>
            <person name="Mortazavi A."/>
            <person name="Wong G."/>
            <person name="Sternberg P.W."/>
        </authorList>
    </citation>
    <scope>NUCLEOTIDE SEQUENCE [LARGE SCALE GENOMIC DNA]</scope>
    <source>
        <strain evidence="1">MT8872</strain>
    </source>
</reference>
<sequence length="105" mass="12098">MSMCLHFFDKTGQFEPFDIDDVLTFLKAQKPGFELTIAVDDEMGKFAGFFSEVRQILKNKIDIGYGKRKVCTCLTLIHRGHNNYVLANTCYLYKNDVVVSNHKRV</sequence>
<evidence type="ECO:0000313" key="1">
    <source>
        <dbReference type="Proteomes" id="UP000492821"/>
    </source>
</evidence>
<accession>A0A7E4V7D9</accession>
<organism evidence="1 2">
    <name type="scientific">Panagrellus redivivus</name>
    <name type="common">Microworm</name>
    <dbReference type="NCBI Taxonomy" id="6233"/>
    <lineage>
        <taxon>Eukaryota</taxon>
        <taxon>Metazoa</taxon>
        <taxon>Ecdysozoa</taxon>
        <taxon>Nematoda</taxon>
        <taxon>Chromadorea</taxon>
        <taxon>Rhabditida</taxon>
        <taxon>Tylenchina</taxon>
        <taxon>Panagrolaimomorpha</taxon>
        <taxon>Panagrolaimoidea</taxon>
        <taxon>Panagrolaimidae</taxon>
        <taxon>Panagrellus</taxon>
    </lineage>
</organism>
<reference evidence="2" key="2">
    <citation type="submission" date="2020-10" db="UniProtKB">
        <authorList>
            <consortium name="WormBaseParasite"/>
        </authorList>
    </citation>
    <scope>IDENTIFICATION</scope>
</reference>
<keyword evidence="1" id="KW-1185">Reference proteome</keyword>
<dbReference type="WBParaSite" id="Pan_g17460.t1">
    <property type="protein sequence ID" value="Pan_g17460.t1"/>
    <property type="gene ID" value="Pan_g17460"/>
</dbReference>
<proteinExistence type="predicted"/>
<protein>
    <submittedName>
        <fullName evidence="2">CBS domain-containing protein</fullName>
    </submittedName>
</protein>